<gene>
    <name evidence="5" type="ORF">SAMN02745170_00581</name>
</gene>
<evidence type="ECO:0000256" key="1">
    <source>
        <dbReference type="ARBA" id="ARBA00010577"/>
    </source>
</evidence>
<evidence type="ECO:0000256" key="3">
    <source>
        <dbReference type="SAM" id="MobiDB-lite"/>
    </source>
</evidence>
<dbReference type="RefSeq" id="WP_149733462.1">
    <property type="nucleotide sequence ID" value="NZ_FQZD01000005.1"/>
</dbReference>
<dbReference type="OrthoDB" id="280334at2"/>
<name>A0A1M6C1F4_9FIRM</name>
<feature type="region of interest" description="Disordered" evidence="3">
    <location>
        <begin position="1"/>
        <end position="27"/>
    </location>
</feature>
<keyword evidence="6" id="KW-1185">Reference proteome</keyword>
<dbReference type="EMBL" id="FQZD01000005">
    <property type="protein sequence ID" value="SHI54661.1"/>
    <property type="molecule type" value="Genomic_DNA"/>
</dbReference>
<evidence type="ECO:0000256" key="2">
    <source>
        <dbReference type="ARBA" id="ARBA00022795"/>
    </source>
</evidence>
<protein>
    <submittedName>
        <fullName evidence="5">Flagellar basal-body rod modification protein FlgD</fullName>
    </submittedName>
</protein>
<keyword evidence="5" id="KW-0966">Cell projection</keyword>
<organism evidence="5 6">
    <name type="scientific">Propionispora hippei DSM 15287</name>
    <dbReference type="NCBI Taxonomy" id="1123003"/>
    <lineage>
        <taxon>Bacteria</taxon>
        <taxon>Bacillati</taxon>
        <taxon>Bacillota</taxon>
        <taxon>Negativicutes</taxon>
        <taxon>Selenomonadales</taxon>
        <taxon>Sporomusaceae</taxon>
        <taxon>Propionispora</taxon>
    </lineage>
</organism>
<evidence type="ECO:0000313" key="5">
    <source>
        <dbReference type="EMBL" id="SHI54661.1"/>
    </source>
</evidence>
<accession>A0A1M6C1F4</accession>
<dbReference type="Pfam" id="PF13861">
    <property type="entry name" value="FLgD_tudor"/>
    <property type="match status" value="1"/>
</dbReference>
<reference evidence="5 6" key="1">
    <citation type="submission" date="2016-11" db="EMBL/GenBank/DDBJ databases">
        <authorList>
            <person name="Varghese N."/>
            <person name="Submissions S."/>
        </authorList>
    </citation>
    <scope>NUCLEOTIDE SEQUENCE [LARGE SCALE GENOMIC DNA]</scope>
    <source>
        <strain evidence="5 6">DSM 15287</strain>
    </source>
</reference>
<keyword evidence="2" id="KW-1005">Bacterial flagellum biogenesis</keyword>
<dbReference type="InterPro" id="IPR025963">
    <property type="entry name" value="FLgD_Tudor"/>
</dbReference>
<dbReference type="Proteomes" id="UP000322917">
    <property type="component" value="Unassembled WGS sequence"/>
</dbReference>
<feature type="domain" description="FlgD Tudor-like" evidence="4">
    <location>
        <begin position="80"/>
        <end position="132"/>
    </location>
</feature>
<keyword evidence="5" id="KW-0969">Cilium</keyword>
<comment type="similarity">
    <text evidence="1">Belongs to the FlgD family.</text>
</comment>
<keyword evidence="5" id="KW-0282">Flagellum</keyword>
<evidence type="ECO:0000313" key="6">
    <source>
        <dbReference type="Proteomes" id="UP000322917"/>
    </source>
</evidence>
<dbReference type="AlphaFoldDB" id="A0A1M6C1F4"/>
<dbReference type="GO" id="GO:0044781">
    <property type="term" value="P:bacterial-type flagellum organization"/>
    <property type="evidence" value="ECO:0007669"/>
    <property type="project" value="UniProtKB-KW"/>
</dbReference>
<dbReference type="Pfam" id="PF03963">
    <property type="entry name" value="FlgD"/>
    <property type="match status" value="1"/>
</dbReference>
<sequence length="149" mass="15254">MSTLTTAINSSGTTTSSTATTTASSSSDTLGYSDFITLLTTELKYQDPTESQDSSQYISQLAQLSTLSQLNTISNSISNVQALNMIGKTATYEYTDSSGNTSTASGTVDSVISSSGSTYLSIDGNAVAIDKVVTVQDSSSSSSTSNSAS</sequence>
<dbReference type="InterPro" id="IPR005648">
    <property type="entry name" value="FlgD"/>
</dbReference>
<proteinExistence type="inferred from homology"/>
<evidence type="ECO:0000259" key="4">
    <source>
        <dbReference type="Pfam" id="PF13861"/>
    </source>
</evidence>